<keyword evidence="3" id="KW-1185">Reference proteome</keyword>
<name>A0A1S8YHH0_9GAMM</name>
<protein>
    <submittedName>
        <fullName evidence="2">Uncharacterized protein</fullName>
    </submittedName>
</protein>
<keyword evidence="1" id="KW-0812">Transmembrane</keyword>
<sequence>MVTFKSYSREKIRGKVSVLLPFLAVLLPGIAFVFWWGSLSNHVYLAGDIPHFELASPLVWPGRC</sequence>
<reference evidence="2 3" key="1">
    <citation type="submission" date="2016-12" db="EMBL/GenBank/DDBJ databases">
        <title>Izhakiella australiana sp. nov. of genus Izhakiella isolated from Australian desert.</title>
        <authorList>
            <person name="Ji M."/>
        </authorList>
    </citation>
    <scope>NUCLEOTIDE SEQUENCE [LARGE SCALE GENOMIC DNA]</scope>
    <source>
        <strain evidence="2 3">D4N98</strain>
    </source>
</reference>
<feature type="transmembrane region" description="Helical" evidence="1">
    <location>
        <begin position="16"/>
        <end position="36"/>
    </location>
</feature>
<keyword evidence="1" id="KW-0472">Membrane</keyword>
<evidence type="ECO:0000313" key="3">
    <source>
        <dbReference type="Proteomes" id="UP000190667"/>
    </source>
</evidence>
<dbReference type="AlphaFoldDB" id="A0A1S8YHH0"/>
<dbReference type="Proteomes" id="UP000190667">
    <property type="component" value="Unassembled WGS sequence"/>
</dbReference>
<evidence type="ECO:0000313" key="2">
    <source>
        <dbReference type="EMBL" id="OON38490.1"/>
    </source>
</evidence>
<keyword evidence="1" id="KW-1133">Transmembrane helix</keyword>
<comment type="caution">
    <text evidence="2">The sequence shown here is derived from an EMBL/GenBank/DDBJ whole genome shotgun (WGS) entry which is preliminary data.</text>
</comment>
<dbReference type="EMBL" id="MRUL01000016">
    <property type="protein sequence ID" value="OON38490.1"/>
    <property type="molecule type" value="Genomic_DNA"/>
</dbReference>
<proteinExistence type="predicted"/>
<accession>A0A1S8YHH0</accession>
<dbReference type="STRING" id="1926881.BTJ39_18750"/>
<organism evidence="2 3">
    <name type="scientific">Izhakiella australiensis</name>
    <dbReference type="NCBI Taxonomy" id="1926881"/>
    <lineage>
        <taxon>Bacteria</taxon>
        <taxon>Pseudomonadati</taxon>
        <taxon>Pseudomonadota</taxon>
        <taxon>Gammaproteobacteria</taxon>
        <taxon>Enterobacterales</taxon>
        <taxon>Erwiniaceae</taxon>
        <taxon>Izhakiella</taxon>
    </lineage>
</organism>
<evidence type="ECO:0000256" key="1">
    <source>
        <dbReference type="SAM" id="Phobius"/>
    </source>
</evidence>
<gene>
    <name evidence="2" type="ORF">BTJ39_18750</name>
</gene>